<reference evidence="2 3" key="1">
    <citation type="journal article" date="2022" name="ISME Commun">
        <title>Vulcanimicrobium alpinus gen. nov. sp. nov., the first cultivated representative of the candidate phylum 'Eremiobacterota', is a metabolically versatile aerobic anoxygenic phototroph.</title>
        <authorList>
            <person name="Yabe S."/>
            <person name="Muto K."/>
            <person name="Abe K."/>
            <person name="Yokota A."/>
            <person name="Staudigel H."/>
            <person name="Tebo B.M."/>
        </authorList>
    </citation>
    <scope>NUCLEOTIDE SEQUENCE [LARGE SCALE GENOMIC DNA]</scope>
    <source>
        <strain evidence="2 3">WC8-2</strain>
    </source>
</reference>
<dbReference type="GO" id="GO:0009116">
    <property type="term" value="P:nucleoside metabolic process"/>
    <property type="evidence" value="ECO:0007669"/>
    <property type="project" value="InterPro"/>
</dbReference>
<organism evidence="2 3">
    <name type="scientific">Vulcanimicrobium alpinum</name>
    <dbReference type="NCBI Taxonomy" id="3016050"/>
    <lineage>
        <taxon>Bacteria</taxon>
        <taxon>Bacillati</taxon>
        <taxon>Vulcanimicrobiota</taxon>
        <taxon>Vulcanimicrobiia</taxon>
        <taxon>Vulcanimicrobiales</taxon>
        <taxon>Vulcanimicrobiaceae</taxon>
        <taxon>Vulcanimicrobium</taxon>
    </lineage>
</organism>
<name>A0AAN1XYV8_UNVUL</name>
<protein>
    <recommendedName>
        <fullName evidence="1">Nucleoside phosphorylase domain-containing protein</fullName>
    </recommendedName>
</protein>
<feature type="domain" description="Nucleoside phosphorylase" evidence="1">
    <location>
        <begin position="101"/>
        <end position="156"/>
    </location>
</feature>
<dbReference type="Proteomes" id="UP001317532">
    <property type="component" value="Chromosome"/>
</dbReference>
<dbReference type="Pfam" id="PF01048">
    <property type="entry name" value="PNP_UDP_1"/>
    <property type="match status" value="1"/>
</dbReference>
<keyword evidence="3" id="KW-1185">Reference proteome</keyword>
<proteinExistence type="predicted"/>
<dbReference type="SUPFAM" id="SSF53167">
    <property type="entry name" value="Purine and uridine phosphorylases"/>
    <property type="match status" value="1"/>
</dbReference>
<accession>A0AAN1XYV8</accession>
<gene>
    <name evidence="2" type="ORF">WPS_25120</name>
</gene>
<dbReference type="AlphaFoldDB" id="A0AAN1XYV8"/>
<evidence type="ECO:0000313" key="2">
    <source>
        <dbReference type="EMBL" id="BDE07236.1"/>
    </source>
</evidence>
<sequence>MPFVLLVPRGAEAAAVRRAHPAARVVEVRAGRHAAANPPAFAAGDVAVVLGLAGALREHRTGDAVAYRSVADADGRVALTDPHDAGIDTASLPNCALADACTVDHVVTTRTERAALAARWSASVVDMEGTHLARALAARGVPCVMLRAISDDAARDLPALERAITADGGVDGLRIARAFLRAPLAAAAFVRGARAGLRTLEAIARRF</sequence>
<evidence type="ECO:0000313" key="3">
    <source>
        <dbReference type="Proteomes" id="UP001317532"/>
    </source>
</evidence>
<dbReference type="GO" id="GO:0003824">
    <property type="term" value="F:catalytic activity"/>
    <property type="evidence" value="ECO:0007669"/>
    <property type="project" value="InterPro"/>
</dbReference>
<dbReference type="KEGG" id="vab:WPS_25120"/>
<dbReference type="Gene3D" id="3.40.50.1580">
    <property type="entry name" value="Nucleoside phosphorylase domain"/>
    <property type="match status" value="1"/>
</dbReference>
<evidence type="ECO:0000259" key="1">
    <source>
        <dbReference type="Pfam" id="PF01048"/>
    </source>
</evidence>
<dbReference type="EMBL" id="AP025523">
    <property type="protein sequence ID" value="BDE07236.1"/>
    <property type="molecule type" value="Genomic_DNA"/>
</dbReference>
<dbReference type="InterPro" id="IPR035994">
    <property type="entry name" value="Nucleoside_phosphorylase_sf"/>
</dbReference>
<dbReference type="InterPro" id="IPR000845">
    <property type="entry name" value="Nucleoside_phosphorylase_d"/>
</dbReference>